<evidence type="ECO:0000256" key="3">
    <source>
        <dbReference type="ARBA" id="ARBA00023163"/>
    </source>
</evidence>
<keyword evidence="6" id="KW-1185">Reference proteome</keyword>
<dbReference type="CDD" id="cd00090">
    <property type="entry name" value="HTH_ARSR"/>
    <property type="match status" value="1"/>
</dbReference>
<proteinExistence type="predicted"/>
<dbReference type="PANTHER" id="PTHR42756:SF1">
    <property type="entry name" value="TRANSCRIPTIONAL REPRESSOR OF EMRAB OPERON"/>
    <property type="match status" value="1"/>
</dbReference>
<dbReference type="AlphaFoldDB" id="F4A3A6"/>
<dbReference type="InterPro" id="IPR036388">
    <property type="entry name" value="WH-like_DNA-bd_sf"/>
</dbReference>
<dbReference type="Gene3D" id="1.10.10.10">
    <property type="entry name" value="Winged helix-like DNA-binding domain superfamily/Winged helix DNA-binding domain"/>
    <property type="match status" value="1"/>
</dbReference>
<dbReference type="eggNOG" id="COG1846">
    <property type="taxonomic scope" value="Bacteria"/>
</dbReference>
<dbReference type="RefSeq" id="WP_013781788.1">
    <property type="nucleotide sequence ID" value="NC_015520.1"/>
</dbReference>
<dbReference type="SMART" id="SM00347">
    <property type="entry name" value="HTH_MARR"/>
    <property type="match status" value="1"/>
</dbReference>
<dbReference type="Proteomes" id="UP000008457">
    <property type="component" value="Chromosome"/>
</dbReference>
<dbReference type="InterPro" id="IPR000835">
    <property type="entry name" value="HTH_MarR-typ"/>
</dbReference>
<dbReference type="EMBL" id="CP002360">
    <property type="protein sequence ID" value="AEE97361.1"/>
    <property type="molecule type" value="Genomic_DNA"/>
</dbReference>
<dbReference type="STRING" id="697281.Mahau_2189"/>
<dbReference type="PROSITE" id="PS50995">
    <property type="entry name" value="HTH_MARR_2"/>
    <property type="match status" value="1"/>
</dbReference>
<organism evidence="5 6">
    <name type="scientific">Mahella australiensis (strain DSM 15567 / CIP 107919 / 50-1 BON)</name>
    <dbReference type="NCBI Taxonomy" id="697281"/>
    <lineage>
        <taxon>Bacteria</taxon>
        <taxon>Bacillati</taxon>
        <taxon>Bacillota</taxon>
        <taxon>Clostridia</taxon>
        <taxon>Thermoanaerobacterales</taxon>
        <taxon>Thermoanaerobacterales Family IV. Incertae Sedis</taxon>
        <taxon>Mahella</taxon>
    </lineage>
</organism>
<name>F4A3A6_MAHA5</name>
<dbReference type="GO" id="GO:0003700">
    <property type="term" value="F:DNA-binding transcription factor activity"/>
    <property type="evidence" value="ECO:0007669"/>
    <property type="project" value="InterPro"/>
</dbReference>
<dbReference type="KEGG" id="mas:Mahau_2189"/>
<feature type="domain" description="HTH marR-type" evidence="4">
    <location>
        <begin position="21"/>
        <end position="153"/>
    </location>
</feature>
<protein>
    <submittedName>
        <fullName evidence="5">Transcriptional regulator, MarR family</fullName>
    </submittedName>
</protein>
<accession>F4A3A6</accession>
<dbReference type="PANTHER" id="PTHR42756">
    <property type="entry name" value="TRANSCRIPTIONAL REGULATOR, MARR"/>
    <property type="match status" value="1"/>
</dbReference>
<dbReference type="InterPro" id="IPR011991">
    <property type="entry name" value="ArsR-like_HTH"/>
</dbReference>
<keyword evidence="2" id="KW-0238">DNA-binding</keyword>
<evidence type="ECO:0000256" key="1">
    <source>
        <dbReference type="ARBA" id="ARBA00023015"/>
    </source>
</evidence>
<evidence type="ECO:0000313" key="5">
    <source>
        <dbReference type="EMBL" id="AEE97361.1"/>
    </source>
</evidence>
<dbReference type="PRINTS" id="PR00598">
    <property type="entry name" value="HTHMARR"/>
</dbReference>
<dbReference type="SUPFAM" id="SSF46785">
    <property type="entry name" value="Winged helix' DNA-binding domain"/>
    <property type="match status" value="1"/>
</dbReference>
<evidence type="ECO:0000256" key="2">
    <source>
        <dbReference type="ARBA" id="ARBA00023125"/>
    </source>
</evidence>
<keyword evidence="3" id="KW-0804">Transcription</keyword>
<evidence type="ECO:0000313" key="6">
    <source>
        <dbReference type="Proteomes" id="UP000008457"/>
    </source>
</evidence>
<dbReference type="GO" id="GO:0003677">
    <property type="term" value="F:DNA binding"/>
    <property type="evidence" value="ECO:0007669"/>
    <property type="project" value="UniProtKB-KW"/>
</dbReference>
<dbReference type="HOGENOM" id="CLU_083287_18_7_9"/>
<keyword evidence="1" id="KW-0805">Transcription regulation</keyword>
<gene>
    <name evidence="5" type="ordered locus">Mahau_2189</name>
</gene>
<dbReference type="Pfam" id="PF01047">
    <property type="entry name" value="MarR"/>
    <property type="match status" value="1"/>
</dbReference>
<evidence type="ECO:0000259" key="4">
    <source>
        <dbReference type="PROSITE" id="PS50995"/>
    </source>
</evidence>
<reference evidence="6" key="1">
    <citation type="submission" date="2010-11" db="EMBL/GenBank/DDBJ databases">
        <title>The complete genome of Mahella australiensis DSM 15567.</title>
        <authorList>
            <consortium name="US DOE Joint Genome Institute (JGI-PGF)"/>
            <person name="Lucas S."/>
            <person name="Copeland A."/>
            <person name="Lapidus A."/>
            <person name="Bruce D."/>
            <person name="Goodwin L."/>
            <person name="Pitluck S."/>
            <person name="Kyrpides N."/>
            <person name="Mavromatis K."/>
            <person name="Pagani I."/>
            <person name="Ivanova N."/>
            <person name="Teshima H."/>
            <person name="Brettin T."/>
            <person name="Detter J.C."/>
            <person name="Han C."/>
            <person name="Tapia R."/>
            <person name="Land M."/>
            <person name="Hauser L."/>
            <person name="Markowitz V."/>
            <person name="Cheng J.-F."/>
            <person name="Hugenholtz P."/>
            <person name="Woyke T."/>
            <person name="Wu D."/>
            <person name="Spring S."/>
            <person name="Pukall R."/>
            <person name="Steenblock K."/>
            <person name="Schneider S."/>
            <person name="Klenk H.-P."/>
            <person name="Eisen J.A."/>
        </authorList>
    </citation>
    <scope>NUCLEOTIDE SEQUENCE [LARGE SCALE GENOMIC DNA]</scope>
    <source>
        <strain evidence="6">DSM 15567 / CIP 107919 / 50-1 BON</strain>
    </source>
</reference>
<dbReference type="InterPro" id="IPR036390">
    <property type="entry name" value="WH_DNA-bd_sf"/>
</dbReference>
<reference evidence="5 6" key="2">
    <citation type="journal article" date="2011" name="Stand. Genomic Sci.">
        <title>Complete genome sequence of Mahella australiensis type strain (50-1 BON).</title>
        <authorList>
            <person name="Sikorski J."/>
            <person name="Teshima H."/>
            <person name="Nolan M."/>
            <person name="Lucas S."/>
            <person name="Hammon N."/>
            <person name="Deshpande S."/>
            <person name="Cheng J.F."/>
            <person name="Pitluck S."/>
            <person name="Liolios K."/>
            <person name="Pagani I."/>
            <person name="Ivanova N."/>
            <person name="Huntemann M."/>
            <person name="Mavromatis K."/>
            <person name="Ovchinikova G."/>
            <person name="Pati A."/>
            <person name="Tapia R."/>
            <person name="Han C."/>
            <person name="Goodwin L."/>
            <person name="Chen A."/>
            <person name="Palaniappan K."/>
            <person name="Land M."/>
            <person name="Hauser L."/>
            <person name="Ngatchou-Djao O.D."/>
            <person name="Rohde M."/>
            <person name="Pukall R."/>
            <person name="Spring S."/>
            <person name="Abt B."/>
            <person name="Goker M."/>
            <person name="Detter J.C."/>
            <person name="Woyke T."/>
            <person name="Bristow J."/>
            <person name="Markowitz V."/>
            <person name="Hugenholtz P."/>
            <person name="Eisen J.A."/>
            <person name="Kyrpides N.C."/>
            <person name="Klenk H.P."/>
            <person name="Lapidus A."/>
        </authorList>
    </citation>
    <scope>NUCLEOTIDE SEQUENCE [LARGE SCALE GENOMIC DNA]</scope>
    <source>
        <strain evidence="6">DSM 15567 / CIP 107919 / 50-1 BON</strain>
    </source>
</reference>
<sequence>MFNGESDDIPFLKLEGVDPISLKVFQSFFRTARFHSQLVFKMTSENGIYPGQAMCLWFISQEPGISQRNLAEKLHVAPPTVTHMLQKLEKAGFIVRRDDEHDQRLSRIYLTDTGITMLNTLKSTFAEIIHISLKGLSSEQQEELVHMFDTMSSNILREL</sequence>